<name>A0A5P8NYQ5_9BACT</name>
<dbReference type="InterPro" id="IPR035965">
    <property type="entry name" value="PAS-like_dom_sf"/>
</dbReference>
<dbReference type="Pfam" id="PF00072">
    <property type="entry name" value="Response_reg"/>
    <property type="match status" value="1"/>
</dbReference>
<feature type="domain" description="PAC" evidence="16">
    <location>
        <begin position="250"/>
        <end position="302"/>
    </location>
</feature>
<dbReference type="CDD" id="cd17546">
    <property type="entry name" value="REC_hyHK_CKI1_RcsC-like"/>
    <property type="match status" value="1"/>
</dbReference>
<dbReference type="InterPro" id="IPR011006">
    <property type="entry name" value="CheY-like_superfamily"/>
</dbReference>
<dbReference type="SMART" id="SM00448">
    <property type="entry name" value="REC"/>
    <property type="match status" value="1"/>
</dbReference>
<evidence type="ECO:0000256" key="2">
    <source>
        <dbReference type="ARBA" id="ARBA00004370"/>
    </source>
</evidence>
<gene>
    <name evidence="17" type="ORF">FJR48_01970</name>
</gene>
<evidence type="ECO:0000256" key="11">
    <source>
        <dbReference type="PROSITE-ProRule" id="PRU00169"/>
    </source>
</evidence>
<feature type="domain" description="PAS" evidence="15">
    <location>
        <begin position="171"/>
        <end position="245"/>
    </location>
</feature>
<dbReference type="PRINTS" id="PR00344">
    <property type="entry name" value="BCTRLSENSOR"/>
</dbReference>
<feature type="domain" description="PAS" evidence="15">
    <location>
        <begin position="31"/>
        <end position="103"/>
    </location>
</feature>
<dbReference type="FunFam" id="1.10.287.130:FF:000038">
    <property type="entry name" value="Sensory transduction histidine kinase"/>
    <property type="match status" value="1"/>
</dbReference>
<accession>A0A5P8NYQ5</accession>
<dbReference type="InterPro" id="IPR005467">
    <property type="entry name" value="His_kinase_dom"/>
</dbReference>
<protein>
    <recommendedName>
        <fullName evidence="3">histidine kinase</fullName>
        <ecNumber evidence="3">2.7.13.3</ecNumber>
    </recommendedName>
</protein>
<evidence type="ECO:0000313" key="18">
    <source>
        <dbReference type="Proteomes" id="UP000326944"/>
    </source>
</evidence>
<evidence type="ECO:0000256" key="3">
    <source>
        <dbReference type="ARBA" id="ARBA00012438"/>
    </source>
</evidence>
<dbReference type="AlphaFoldDB" id="A0A5P8NYQ5"/>
<organism evidence="17 18">
    <name type="scientific">Sulfurimonas lithotrophica</name>
    <dbReference type="NCBI Taxonomy" id="2590022"/>
    <lineage>
        <taxon>Bacteria</taxon>
        <taxon>Pseudomonadati</taxon>
        <taxon>Campylobacterota</taxon>
        <taxon>Epsilonproteobacteria</taxon>
        <taxon>Campylobacterales</taxon>
        <taxon>Sulfurimonadaceae</taxon>
        <taxon>Sulfurimonas</taxon>
    </lineage>
</organism>
<evidence type="ECO:0000256" key="8">
    <source>
        <dbReference type="ARBA" id="ARBA00022840"/>
    </source>
</evidence>
<dbReference type="Gene3D" id="3.30.450.20">
    <property type="entry name" value="PAS domain"/>
    <property type="match status" value="3"/>
</dbReference>
<dbReference type="Pfam" id="PF00512">
    <property type="entry name" value="HisKA"/>
    <property type="match status" value="1"/>
</dbReference>
<dbReference type="GO" id="GO:0005524">
    <property type="term" value="F:ATP binding"/>
    <property type="evidence" value="ECO:0007669"/>
    <property type="project" value="UniProtKB-KW"/>
</dbReference>
<evidence type="ECO:0000256" key="9">
    <source>
        <dbReference type="ARBA" id="ARBA00023012"/>
    </source>
</evidence>
<dbReference type="Gene3D" id="3.30.565.10">
    <property type="entry name" value="Histidine kinase-like ATPase, C-terminal domain"/>
    <property type="match status" value="1"/>
</dbReference>
<dbReference type="Pfam" id="PF08447">
    <property type="entry name" value="PAS_3"/>
    <property type="match status" value="2"/>
</dbReference>
<dbReference type="GO" id="GO:0000155">
    <property type="term" value="F:phosphorelay sensor kinase activity"/>
    <property type="evidence" value="ECO:0007669"/>
    <property type="project" value="InterPro"/>
</dbReference>
<feature type="coiled-coil region" evidence="12">
    <location>
        <begin position="11"/>
        <end position="41"/>
    </location>
</feature>
<evidence type="ECO:0000256" key="1">
    <source>
        <dbReference type="ARBA" id="ARBA00000085"/>
    </source>
</evidence>
<dbReference type="PROSITE" id="PS50109">
    <property type="entry name" value="HIS_KIN"/>
    <property type="match status" value="1"/>
</dbReference>
<dbReference type="PROSITE" id="PS50110">
    <property type="entry name" value="RESPONSE_REGULATORY"/>
    <property type="match status" value="1"/>
</dbReference>
<feature type="domain" description="PAC" evidence="16">
    <location>
        <begin position="107"/>
        <end position="160"/>
    </location>
</feature>
<reference evidence="17 18" key="1">
    <citation type="submission" date="2019-09" db="EMBL/GenBank/DDBJ databases">
        <title>Sulfurimonas gotlandica sp. nov., a chemoautotrophic and psychrotolerant epsilonproteobacterium isolated from a pelagic redoxcline, and an emended description of the genus Sulfurimonas.</title>
        <authorList>
            <person name="Wang S."/>
            <person name="Jiang L."/>
            <person name="Shao S."/>
        </authorList>
    </citation>
    <scope>NUCLEOTIDE SEQUENCE [LARGE SCALE GENOMIC DNA]</scope>
    <source>
        <strain evidence="17 18">GYSZ_1</strain>
    </source>
</reference>
<dbReference type="KEGG" id="sulg:FJR48_01970"/>
<evidence type="ECO:0000259" key="14">
    <source>
        <dbReference type="PROSITE" id="PS50110"/>
    </source>
</evidence>
<keyword evidence="10" id="KW-0472">Membrane</keyword>
<dbReference type="SUPFAM" id="SSF47384">
    <property type="entry name" value="Homodimeric domain of signal transducing histidine kinase"/>
    <property type="match status" value="1"/>
</dbReference>
<keyword evidence="8" id="KW-0067">ATP-binding</keyword>
<evidence type="ECO:0000256" key="10">
    <source>
        <dbReference type="ARBA" id="ARBA00023136"/>
    </source>
</evidence>
<keyword evidence="5" id="KW-0808">Transferase</keyword>
<dbReference type="SMART" id="SM00388">
    <property type="entry name" value="HisKA"/>
    <property type="match status" value="1"/>
</dbReference>
<dbReference type="PANTHER" id="PTHR45339">
    <property type="entry name" value="HYBRID SIGNAL TRANSDUCTION HISTIDINE KINASE J"/>
    <property type="match status" value="1"/>
</dbReference>
<dbReference type="RefSeq" id="WP_152306501.1">
    <property type="nucleotide sequence ID" value="NZ_CP043617.1"/>
</dbReference>
<dbReference type="InterPro" id="IPR003661">
    <property type="entry name" value="HisK_dim/P_dom"/>
</dbReference>
<proteinExistence type="predicted"/>
<dbReference type="InterPro" id="IPR000014">
    <property type="entry name" value="PAS"/>
</dbReference>
<dbReference type="InterPro" id="IPR003594">
    <property type="entry name" value="HATPase_dom"/>
</dbReference>
<dbReference type="FunFam" id="3.30.565.10:FF:000078">
    <property type="entry name" value="Two-component sensor histidine kinase"/>
    <property type="match status" value="1"/>
</dbReference>
<dbReference type="InterPro" id="IPR000700">
    <property type="entry name" value="PAS-assoc_C"/>
</dbReference>
<keyword evidence="12" id="KW-0175">Coiled coil</keyword>
<evidence type="ECO:0000256" key="6">
    <source>
        <dbReference type="ARBA" id="ARBA00022741"/>
    </source>
</evidence>
<keyword evidence="18" id="KW-1185">Reference proteome</keyword>
<dbReference type="Pfam" id="PF13426">
    <property type="entry name" value="PAS_9"/>
    <property type="match status" value="1"/>
</dbReference>
<dbReference type="InterPro" id="IPR001610">
    <property type="entry name" value="PAC"/>
</dbReference>
<keyword evidence="6" id="KW-0547">Nucleotide-binding</keyword>
<dbReference type="InterPro" id="IPR001789">
    <property type="entry name" value="Sig_transdc_resp-reg_receiver"/>
</dbReference>
<evidence type="ECO:0000256" key="7">
    <source>
        <dbReference type="ARBA" id="ARBA00022777"/>
    </source>
</evidence>
<dbReference type="InterPro" id="IPR004358">
    <property type="entry name" value="Sig_transdc_His_kin-like_C"/>
</dbReference>
<keyword evidence="9" id="KW-0902">Two-component regulatory system</keyword>
<dbReference type="EC" id="2.7.13.3" evidence="3"/>
<dbReference type="SMART" id="SM00086">
    <property type="entry name" value="PAC"/>
    <property type="match status" value="3"/>
</dbReference>
<dbReference type="PANTHER" id="PTHR45339:SF1">
    <property type="entry name" value="HYBRID SIGNAL TRANSDUCTION HISTIDINE KINASE J"/>
    <property type="match status" value="1"/>
</dbReference>
<dbReference type="SMART" id="SM00387">
    <property type="entry name" value="HATPase_c"/>
    <property type="match status" value="1"/>
</dbReference>
<dbReference type="Gene3D" id="3.40.50.2300">
    <property type="match status" value="1"/>
</dbReference>
<evidence type="ECO:0000256" key="5">
    <source>
        <dbReference type="ARBA" id="ARBA00022679"/>
    </source>
</evidence>
<keyword evidence="7" id="KW-0418">Kinase</keyword>
<sequence length="798" mass="92240">MKFFAKSLLNFDSVNKLNKELEEKNKELKKLTQRLDYALKGSTDGLWDWNIKTSEVYFSPQWKSMLGFSEDEISGSLKEWEDRIHPDDIKNVYKDLQKHMDAKSDRYVNEHRVLCKDGSYKWILDRGKIVEYDEDGKPSRMTGTHTDISKQKKFAQELNNQNIKLEILTKEQNSLLSLFDKGDLTLFKWNNDAKWSIEYVSGNVSKLMGYTKDEFLYSNVVYSSCIHPDDLSYVFEEVQDAIKNNMDFFKHNPYRVVTKNGDIKWVLDYTVTQKNKDGQITHFIGYISDVTEQKNTEDNFRNYMVLASDAIHVLNEKGDVVECSHSFANMLGYTYEEALRLNVKDWDINFKNDELVARIKQFMSDPQTFDTKQKRKDGVEIDVQINAKGIDINGKKYLYASARDISERKKHEQEIIIAKEVAEEANRSKSEFLANMSHEIRTPMTGILGFVEHLSKSEHNSERIKEFEAIKNSGETLLHIINDILDFSKIESGKMDIEFHPYNIQNLIDNTKAIFDELVKDKKIHFEKNIDKNLPECIIMDETRLKQIIFNLLSNAIKFTSQEGSVKLHIKYLQEKNMMYFSVSDTGIGVAKENVEKIFEAFGQEDTSTTRRFGGTGLGLSISHKLVGMMGGELKVESKLGKGSKFYFELPVTVCEKQSQFEKDSSTNMSKTQNFSGHILVVEDNKTNQMLMSMILDDFGITYDIANDGVEAIKCYQKNSYDIILMDENMPNMNGIEATRQIRILEMEKNLDSTPIIAVTANAMTDDRQRFIDAKMDDYISKPYTEKDIKTVLEKYLI</sequence>
<dbReference type="EMBL" id="CP043617">
    <property type="protein sequence ID" value="QFR48558.1"/>
    <property type="molecule type" value="Genomic_DNA"/>
</dbReference>
<dbReference type="PROSITE" id="PS50113">
    <property type="entry name" value="PAC"/>
    <property type="match status" value="2"/>
</dbReference>
<dbReference type="CDD" id="cd16922">
    <property type="entry name" value="HATPase_EvgS-ArcB-TorS-like"/>
    <property type="match status" value="1"/>
</dbReference>
<comment type="subcellular location">
    <subcellularLocation>
        <location evidence="2">Membrane</location>
    </subcellularLocation>
</comment>
<dbReference type="SMART" id="SM00091">
    <property type="entry name" value="PAS"/>
    <property type="match status" value="3"/>
</dbReference>
<dbReference type="InterPro" id="IPR036097">
    <property type="entry name" value="HisK_dim/P_sf"/>
</dbReference>
<dbReference type="SUPFAM" id="SSF52172">
    <property type="entry name" value="CheY-like"/>
    <property type="match status" value="1"/>
</dbReference>
<evidence type="ECO:0000256" key="12">
    <source>
        <dbReference type="SAM" id="Coils"/>
    </source>
</evidence>
<dbReference type="Pfam" id="PF02518">
    <property type="entry name" value="HATPase_c"/>
    <property type="match status" value="1"/>
</dbReference>
<evidence type="ECO:0000313" key="17">
    <source>
        <dbReference type="EMBL" id="QFR48558.1"/>
    </source>
</evidence>
<evidence type="ECO:0000259" key="16">
    <source>
        <dbReference type="PROSITE" id="PS50113"/>
    </source>
</evidence>
<dbReference type="PROSITE" id="PS50112">
    <property type="entry name" value="PAS"/>
    <property type="match status" value="3"/>
</dbReference>
<feature type="domain" description="Response regulatory" evidence="14">
    <location>
        <begin position="678"/>
        <end position="797"/>
    </location>
</feature>
<dbReference type="NCBIfam" id="TIGR00229">
    <property type="entry name" value="sensory_box"/>
    <property type="match status" value="3"/>
</dbReference>
<comment type="catalytic activity">
    <reaction evidence="1">
        <text>ATP + protein L-histidine = ADP + protein N-phospho-L-histidine.</text>
        <dbReference type="EC" id="2.7.13.3"/>
    </reaction>
</comment>
<dbReference type="SUPFAM" id="SSF55785">
    <property type="entry name" value="PYP-like sensor domain (PAS domain)"/>
    <property type="match status" value="3"/>
</dbReference>
<keyword evidence="4 11" id="KW-0597">Phosphoprotein</keyword>
<dbReference type="Proteomes" id="UP000326944">
    <property type="component" value="Chromosome"/>
</dbReference>
<dbReference type="CDD" id="cd00130">
    <property type="entry name" value="PAS"/>
    <property type="match status" value="2"/>
</dbReference>
<dbReference type="GO" id="GO:0016020">
    <property type="term" value="C:membrane"/>
    <property type="evidence" value="ECO:0007669"/>
    <property type="project" value="UniProtKB-SubCell"/>
</dbReference>
<feature type="domain" description="PAS" evidence="15">
    <location>
        <begin position="296"/>
        <end position="339"/>
    </location>
</feature>
<dbReference type="InterPro" id="IPR013655">
    <property type="entry name" value="PAS_fold_3"/>
</dbReference>
<dbReference type="CDD" id="cd00082">
    <property type="entry name" value="HisKA"/>
    <property type="match status" value="1"/>
</dbReference>
<dbReference type="SUPFAM" id="SSF55874">
    <property type="entry name" value="ATPase domain of HSP90 chaperone/DNA topoisomerase II/histidine kinase"/>
    <property type="match status" value="1"/>
</dbReference>
<evidence type="ECO:0000256" key="4">
    <source>
        <dbReference type="ARBA" id="ARBA00022553"/>
    </source>
</evidence>
<dbReference type="InterPro" id="IPR036890">
    <property type="entry name" value="HATPase_C_sf"/>
</dbReference>
<dbReference type="Gene3D" id="1.10.287.130">
    <property type="match status" value="1"/>
</dbReference>
<feature type="domain" description="Histidine kinase" evidence="13">
    <location>
        <begin position="435"/>
        <end position="654"/>
    </location>
</feature>
<evidence type="ECO:0000259" key="15">
    <source>
        <dbReference type="PROSITE" id="PS50112"/>
    </source>
</evidence>
<feature type="modified residue" description="4-aspartylphosphate" evidence="11">
    <location>
        <position position="727"/>
    </location>
</feature>
<evidence type="ECO:0000259" key="13">
    <source>
        <dbReference type="PROSITE" id="PS50109"/>
    </source>
</evidence>
<dbReference type="OrthoDB" id="5372021at2"/>